<dbReference type="AlphaFoldDB" id="A0A2A6DZS9"/>
<dbReference type="GO" id="GO:0016301">
    <property type="term" value="F:kinase activity"/>
    <property type="evidence" value="ECO:0007669"/>
    <property type="project" value="UniProtKB-KW"/>
</dbReference>
<dbReference type="GO" id="GO:0005975">
    <property type="term" value="P:carbohydrate metabolic process"/>
    <property type="evidence" value="ECO:0007669"/>
    <property type="project" value="InterPro"/>
</dbReference>
<dbReference type="GO" id="GO:0016773">
    <property type="term" value="F:phosphotransferase activity, alcohol group as acceptor"/>
    <property type="evidence" value="ECO:0007669"/>
    <property type="project" value="InterPro"/>
</dbReference>
<keyword evidence="2 4" id="KW-0808">Transferase</keyword>
<accession>A0A2A6DZS9</accession>
<feature type="domain" description="Carbohydrate kinase FGGY C-terminal" evidence="6">
    <location>
        <begin position="251"/>
        <end position="440"/>
    </location>
</feature>
<comment type="caution">
    <text evidence="7">The sequence shown here is derived from an EMBL/GenBank/DDBJ whole genome shotgun (WGS) entry which is preliminary data.</text>
</comment>
<organism evidence="7 8">
    <name type="scientific">Candidatus Reconcilbacillus cellulovorans</name>
    <dbReference type="NCBI Taxonomy" id="1906605"/>
    <lineage>
        <taxon>Bacteria</taxon>
        <taxon>Bacillati</taxon>
        <taxon>Bacillota</taxon>
        <taxon>Bacilli</taxon>
        <taxon>Bacillales</taxon>
        <taxon>Paenibacillaceae</taxon>
        <taxon>Candidatus Reconcilbacillus</taxon>
    </lineage>
</organism>
<dbReference type="InterPro" id="IPR050406">
    <property type="entry name" value="FGGY_Carb_Kinase"/>
</dbReference>
<dbReference type="EMBL" id="MOXJ01000018">
    <property type="protein sequence ID" value="PDO10192.1"/>
    <property type="molecule type" value="Genomic_DNA"/>
</dbReference>
<gene>
    <name evidence="7" type="ORF">BLM47_08635</name>
</gene>
<dbReference type="Pfam" id="PF02782">
    <property type="entry name" value="FGGY_C"/>
    <property type="match status" value="1"/>
</dbReference>
<dbReference type="InterPro" id="IPR043129">
    <property type="entry name" value="ATPase_NBD"/>
</dbReference>
<dbReference type="Gene3D" id="3.30.420.40">
    <property type="match status" value="2"/>
</dbReference>
<evidence type="ECO:0000313" key="8">
    <source>
        <dbReference type="Proteomes" id="UP000243688"/>
    </source>
</evidence>
<dbReference type="Pfam" id="PF00370">
    <property type="entry name" value="FGGY_N"/>
    <property type="match status" value="1"/>
</dbReference>
<evidence type="ECO:0000256" key="1">
    <source>
        <dbReference type="ARBA" id="ARBA00009156"/>
    </source>
</evidence>
<dbReference type="PROSITE" id="PS00445">
    <property type="entry name" value="FGGY_KINASES_2"/>
    <property type="match status" value="1"/>
</dbReference>
<protein>
    <recommendedName>
        <fullName evidence="9">Gluconate kinase</fullName>
    </recommendedName>
</protein>
<dbReference type="InterPro" id="IPR018484">
    <property type="entry name" value="FGGY_N"/>
</dbReference>
<evidence type="ECO:0000313" key="7">
    <source>
        <dbReference type="EMBL" id="PDO10192.1"/>
    </source>
</evidence>
<comment type="similarity">
    <text evidence="1 4">Belongs to the FGGY kinase family.</text>
</comment>
<evidence type="ECO:0008006" key="9">
    <source>
        <dbReference type="Google" id="ProtNLM"/>
    </source>
</evidence>
<dbReference type="InterPro" id="IPR018483">
    <property type="entry name" value="Carb_kinase_FGGY_CS"/>
</dbReference>
<evidence type="ECO:0000259" key="5">
    <source>
        <dbReference type="Pfam" id="PF00370"/>
    </source>
</evidence>
<dbReference type="PANTHER" id="PTHR43095:SF2">
    <property type="entry name" value="GLUCONOKINASE"/>
    <property type="match status" value="1"/>
</dbReference>
<dbReference type="SUPFAM" id="SSF53067">
    <property type="entry name" value="Actin-like ATPase domain"/>
    <property type="match status" value="2"/>
</dbReference>
<sequence>MVILVLEASTSSAKAMLYDSGGGVLSIAARPYSSDTGDTMTFDADALVDETIRAGRDVLARAPEQTIDMVAVCSIWSHSLVLLDSEKKPISRLSTWADTGASVTTSRYRKNAELFTSLYRRTGCPIHATYTIWKYIHEKENRLSPPAAYIASMPDYLYWKLTGRFAASRSTASAGGFLNIHRLDWDDEALRLAGVRPDMLPELVDSEYTAPLSAEAAEQLGIPAGLPVLVPGADGCMNQIASGAVGENVMTISVGTSAALRLTTDRPLLAETPSTWCYVGVENTWIVGSAIAGAGNCVDWTGRKILGCEGVIDFDELDRGAERALEKGDAPLFLPFLAGERCPGWDDARTGALVGLKITHDRHDLYYATLEGVLFNLKQCYDITVAVAGRTPERISVSGGIEHSPFWMRMAASVLGLPVYAERQPHASLLGTAILALKAAGSLSSVRDVRPSPQDCYEPDTSKADFFANRYRKYLEFYAKLSERGDASP</sequence>
<name>A0A2A6DZS9_9BACL</name>
<dbReference type="PIRSF" id="PIRSF000538">
    <property type="entry name" value="GlpK"/>
    <property type="match status" value="1"/>
</dbReference>
<keyword evidence="3 4" id="KW-0418">Kinase</keyword>
<dbReference type="PANTHER" id="PTHR43095">
    <property type="entry name" value="SUGAR KINASE"/>
    <property type="match status" value="1"/>
</dbReference>
<dbReference type="InterPro" id="IPR018485">
    <property type="entry name" value="FGGY_C"/>
</dbReference>
<feature type="domain" description="Carbohydrate kinase FGGY N-terminal" evidence="5">
    <location>
        <begin position="3"/>
        <end position="237"/>
    </location>
</feature>
<dbReference type="InterPro" id="IPR000577">
    <property type="entry name" value="Carb_kinase_FGGY"/>
</dbReference>
<evidence type="ECO:0000256" key="3">
    <source>
        <dbReference type="ARBA" id="ARBA00022777"/>
    </source>
</evidence>
<reference evidence="7 8" key="1">
    <citation type="submission" date="2016-12" db="EMBL/GenBank/DDBJ databases">
        <title>Candidatus Reconcilibacillus cellulovorans genome.</title>
        <authorList>
            <person name="Kolinko S."/>
            <person name="Wu Y.-W."/>
            <person name="Tachea F."/>
            <person name="Denzel E."/>
            <person name="Hiras J."/>
            <person name="Baecker N."/>
            <person name="Chan L.J."/>
            <person name="Eichorst S.A."/>
            <person name="Frey D."/>
            <person name="Adams P.D."/>
            <person name="Pray T."/>
            <person name="Tanjore D."/>
            <person name="Petzold C.J."/>
            <person name="Gladden J.M."/>
            <person name="Simmons B.A."/>
            <person name="Singer S.W."/>
        </authorList>
    </citation>
    <scope>NUCLEOTIDE SEQUENCE [LARGE SCALE GENOMIC DNA]</scope>
    <source>
        <strain evidence="7">JTherm</strain>
    </source>
</reference>
<evidence type="ECO:0000256" key="2">
    <source>
        <dbReference type="ARBA" id="ARBA00022679"/>
    </source>
</evidence>
<proteinExistence type="inferred from homology"/>
<dbReference type="Proteomes" id="UP000243688">
    <property type="component" value="Unassembled WGS sequence"/>
</dbReference>
<evidence type="ECO:0000256" key="4">
    <source>
        <dbReference type="RuleBase" id="RU003733"/>
    </source>
</evidence>
<evidence type="ECO:0000259" key="6">
    <source>
        <dbReference type="Pfam" id="PF02782"/>
    </source>
</evidence>
<dbReference type="CDD" id="cd07770">
    <property type="entry name" value="ASKHA_NBD_FGGY_GntK"/>
    <property type="match status" value="1"/>
</dbReference>